<dbReference type="RefSeq" id="WP_138675072.1">
    <property type="nucleotide sequence ID" value="NZ_PNBW01000048.1"/>
</dbReference>
<proteinExistence type="predicted"/>
<organism evidence="1 2">
    <name type="scientific">Pseudoalteromonas aurantia</name>
    <dbReference type="NCBI Taxonomy" id="43654"/>
    <lineage>
        <taxon>Bacteria</taxon>
        <taxon>Pseudomonadati</taxon>
        <taxon>Pseudomonadota</taxon>
        <taxon>Gammaproteobacteria</taxon>
        <taxon>Alteromonadales</taxon>
        <taxon>Pseudoalteromonadaceae</taxon>
        <taxon>Pseudoalteromonas</taxon>
    </lineage>
</organism>
<gene>
    <name evidence="1" type="ORF">CWC20_10860</name>
</gene>
<name>A0ABY2VXK3_9GAMM</name>
<sequence>MQDNYQYFLLKVKSINELLELDEIDGAIEKADELFEKVCTIKSVSDLTVEETKSLVDFYQMLEATVSQIEIKKRNIIESLRGSNAGQKAINFYKSI</sequence>
<dbReference type="EMBL" id="PNBW01000048">
    <property type="protein sequence ID" value="TMO74426.1"/>
    <property type="molecule type" value="Genomic_DNA"/>
</dbReference>
<reference evidence="2" key="1">
    <citation type="submission" date="2019-06" db="EMBL/GenBank/DDBJ databases">
        <title>Co-occurence of chitin degradation, pigmentation and bioactivity in marine Pseudoalteromonas.</title>
        <authorList>
            <person name="Sonnenschein E.C."/>
            <person name="Bech P.K."/>
        </authorList>
    </citation>
    <scope>NUCLEOTIDE SEQUENCE [LARGE SCALE GENOMIC DNA]</scope>
    <source>
        <strain evidence="2">S3895</strain>
    </source>
</reference>
<dbReference type="Proteomes" id="UP000307164">
    <property type="component" value="Unassembled WGS sequence"/>
</dbReference>
<keyword evidence="2" id="KW-1185">Reference proteome</keyword>
<evidence type="ECO:0008006" key="3">
    <source>
        <dbReference type="Google" id="ProtNLM"/>
    </source>
</evidence>
<accession>A0ABY2VXK3</accession>
<comment type="caution">
    <text evidence="1">The sequence shown here is derived from an EMBL/GenBank/DDBJ whole genome shotgun (WGS) entry which is preliminary data.</text>
</comment>
<evidence type="ECO:0000313" key="2">
    <source>
        <dbReference type="Proteomes" id="UP000307164"/>
    </source>
</evidence>
<evidence type="ECO:0000313" key="1">
    <source>
        <dbReference type="EMBL" id="TMO74426.1"/>
    </source>
</evidence>
<protein>
    <recommendedName>
        <fullName evidence="3">Flagellar protein FliT</fullName>
    </recommendedName>
</protein>